<protein>
    <submittedName>
        <fullName evidence="1">Uncharacterized protein</fullName>
    </submittedName>
</protein>
<gene>
    <name evidence="1" type="ORF">PPRIM_AZ9-3.1.T1370073</name>
</gene>
<accession>A0A8S1PZ30</accession>
<comment type="caution">
    <text evidence="1">The sequence shown here is derived from an EMBL/GenBank/DDBJ whole genome shotgun (WGS) entry which is preliminary data.</text>
</comment>
<reference evidence="1" key="1">
    <citation type="submission" date="2021-01" db="EMBL/GenBank/DDBJ databases">
        <authorList>
            <consortium name="Genoscope - CEA"/>
            <person name="William W."/>
        </authorList>
    </citation>
    <scope>NUCLEOTIDE SEQUENCE</scope>
</reference>
<sequence>MMTLFNFGFNSNKILKHLFFIYLSSISLLHFPND</sequence>
<evidence type="ECO:0000313" key="2">
    <source>
        <dbReference type="Proteomes" id="UP000688137"/>
    </source>
</evidence>
<dbReference type="AlphaFoldDB" id="A0A8S1PZ30"/>
<dbReference type="Proteomes" id="UP000688137">
    <property type="component" value="Unassembled WGS sequence"/>
</dbReference>
<proteinExistence type="predicted"/>
<keyword evidence="2" id="KW-1185">Reference proteome</keyword>
<organism evidence="1 2">
    <name type="scientific">Paramecium primaurelia</name>
    <dbReference type="NCBI Taxonomy" id="5886"/>
    <lineage>
        <taxon>Eukaryota</taxon>
        <taxon>Sar</taxon>
        <taxon>Alveolata</taxon>
        <taxon>Ciliophora</taxon>
        <taxon>Intramacronucleata</taxon>
        <taxon>Oligohymenophorea</taxon>
        <taxon>Peniculida</taxon>
        <taxon>Parameciidae</taxon>
        <taxon>Paramecium</taxon>
    </lineage>
</organism>
<dbReference type="EMBL" id="CAJJDM010000140">
    <property type="protein sequence ID" value="CAD8108464.1"/>
    <property type="molecule type" value="Genomic_DNA"/>
</dbReference>
<name>A0A8S1PZ30_PARPR</name>
<evidence type="ECO:0000313" key="1">
    <source>
        <dbReference type="EMBL" id="CAD8108464.1"/>
    </source>
</evidence>